<organism evidence="2 3">
    <name type="scientific">Salinimicrobium catena</name>
    <dbReference type="NCBI Taxonomy" id="390640"/>
    <lineage>
        <taxon>Bacteria</taxon>
        <taxon>Pseudomonadati</taxon>
        <taxon>Bacteroidota</taxon>
        <taxon>Flavobacteriia</taxon>
        <taxon>Flavobacteriales</taxon>
        <taxon>Flavobacteriaceae</taxon>
        <taxon>Salinimicrobium</taxon>
    </lineage>
</organism>
<dbReference type="AlphaFoldDB" id="A0A1H5HXT2"/>
<evidence type="ECO:0000256" key="1">
    <source>
        <dbReference type="SAM" id="Phobius"/>
    </source>
</evidence>
<gene>
    <name evidence="2" type="ORF">SAMN04488034_101273</name>
</gene>
<dbReference type="EMBL" id="FNUG01000001">
    <property type="protein sequence ID" value="SEE32719.1"/>
    <property type="molecule type" value="Genomic_DNA"/>
</dbReference>
<protein>
    <submittedName>
        <fullName evidence="2">Uncharacterized protein</fullName>
    </submittedName>
</protein>
<name>A0A1H5HXT2_9FLAO</name>
<proteinExistence type="predicted"/>
<keyword evidence="1" id="KW-0472">Membrane</keyword>
<feature type="transmembrane region" description="Helical" evidence="1">
    <location>
        <begin position="43"/>
        <end position="61"/>
    </location>
</feature>
<keyword evidence="1" id="KW-0812">Transmembrane</keyword>
<evidence type="ECO:0000313" key="2">
    <source>
        <dbReference type="EMBL" id="SEE32719.1"/>
    </source>
</evidence>
<feature type="transmembrane region" description="Helical" evidence="1">
    <location>
        <begin position="73"/>
        <end position="91"/>
    </location>
</feature>
<reference evidence="2 3" key="1">
    <citation type="submission" date="2016-10" db="EMBL/GenBank/DDBJ databases">
        <authorList>
            <person name="de Groot N.N."/>
        </authorList>
    </citation>
    <scope>NUCLEOTIDE SEQUENCE [LARGE SCALE GENOMIC DNA]</scope>
    <source>
        <strain evidence="2 3">DSM 23553</strain>
    </source>
</reference>
<keyword evidence="3" id="KW-1185">Reference proteome</keyword>
<sequence length="94" mass="10658">MYRLVKGLKHLFFPVTLMTLVTILGIILSVQAVYVALTNDHTAAIYAAVILPLTVIAVILYAIDRVLIKRVNYFKLLLGEVIVLGLLYYVFFRM</sequence>
<feature type="transmembrane region" description="Helical" evidence="1">
    <location>
        <begin position="12"/>
        <end position="37"/>
    </location>
</feature>
<keyword evidence="1" id="KW-1133">Transmembrane helix</keyword>
<evidence type="ECO:0000313" key="3">
    <source>
        <dbReference type="Proteomes" id="UP000199448"/>
    </source>
</evidence>
<dbReference type="Proteomes" id="UP000199448">
    <property type="component" value="Unassembled WGS sequence"/>
</dbReference>
<accession>A0A1H5HXT2</accession>
<dbReference type="STRING" id="390640.SAMN04488034_101273"/>
<dbReference type="RefSeq" id="WP_093110987.1">
    <property type="nucleotide sequence ID" value="NZ_FNGG01000001.1"/>
</dbReference>